<dbReference type="Proteomes" id="UP000525652">
    <property type="component" value="Unassembled WGS sequence"/>
</dbReference>
<feature type="chain" id="PRO_5031100283" evidence="1">
    <location>
        <begin position="31"/>
        <end position="182"/>
    </location>
</feature>
<evidence type="ECO:0000313" key="3">
    <source>
        <dbReference type="Proteomes" id="UP000525652"/>
    </source>
</evidence>
<name>A0A7X1B0R1_9BACT</name>
<feature type="signal peptide" evidence="1">
    <location>
        <begin position="1"/>
        <end position="30"/>
    </location>
</feature>
<keyword evidence="3" id="KW-1185">Reference proteome</keyword>
<comment type="caution">
    <text evidence="2">The sequence shown here is derived from an EMBL/GenBank/DDBJ whole genome shotgun (WGS) entry which is preliminary data.</text>
</comment>
<evidence type="ECO:0000256" key="1">
    <source>
        <dbReference type="SAM" id="SignalP"/>
    </source>
</evidence>
<sequence>MKERNKKTINGSSLRPLCLCMFAISGLTFATEINAEEETTTTQPTYFEAESVLAKYTTVEMDIEASGRMYVDAVREEQYMPLVIVPLPESFEKITIWARIRGGSQVLKTTVNGKAVDLQWKHRNPSTWTWVNFGTYEKSELGSSVRLVRAPGGAGGVDAIFLDTTNTIDPRESENLKSYEAK</sequence>
<accession>A0A7X1B0R1</accession>
<evidence type="ECO:0000313" key="2">
    <source>
        <dbReference type="EMBL" id="MBC2603432.1"/>
    </source>
</evidence>
<gene>
    <name evidence="2" type="ORF">H5P30_16735</name>
</gene>
<reference evidence="2 3" key="1">
    <citation type="submission" date="2020-07" db="EMBL/GenBank/DDBJ databases">
        <authorList>
            <person name="Feng X."/>
        </authorList>
    </citation>
    <scope>NUCLEOTIDE SEQUENCE [LARGE SCALE GENOMIC DNA]</scope>
    <source>
        <strain evidence="2 3">JCM14086</strain>
    </source>
</reference>
<dbReference type="AlphaFoldDB" id="A0A7X1B0R1"/>
<organism evidence="2 3">
    <name type="scientific">Puniceicoccus vermicola</name>
    <dbReference type="NCBI Taxonomy" id="388746"/>
    <lineage>
        <taxon>Bacteria</taxon>
        <taxon>Pseudomonadati</taxon>
        <taxon>Verrucomicrobiota</taxon>
        <taxon>Opitutia</taxon>
        <taxon>Puniceicoccales</taxon>
        <taxon>Puniceicoccaceae</taxon>
        <taxon>Puniceicoccus</taxon>
    </lineage>
</organism>
<dbReference type="EMBL" id="JACHVA010000126">
    <property type="protein sequence ID" value="MBC2603432.1"/>
    <property type="molecule type" value="Genomic_DNA"/>
</dbReference>
<keyword evidence="1" id="KW-0732">Signal</keyword>
<protein>
    <submittedName>
        <fullName evidence="2">Uncharacterized protein</fullName>
    </submittedName>
</protein>
<proteinExistence type="predicted"/>